<dbReference type="RefSeq" id="WP_184222687.1">
    <property type="nucleotide sequence ID" value="NZ_JACHIP010000013.1"/>
</dbReference>
<proteinExistence type="predicted"/>
<comment type="caution">
    <text evidence="5">The sequence shown here is derived from an EMBL/GenBank/DDBJ whole genome shotgun (WGS) entry which is preliminary data.</text>
</comment>
<name>A0A7W7ZIK4_9BACT</name>
<accession>A0A7W7ZIK4</accession>
<gene>
    <name evidence="5" type="ORF">HDF16_005139</name>
</gene>
<evidence type="ECO:0000313" key="5">
    <source>
        <dbReference type="EMBL" id="MBB5060403.1"/>
    </source>
</evidence>
<sequence length="148" mass="15869">MNIDRHNWIRFWLRWEAGVSLRALAIGNRNTTAVIGVEPELSPTMTRAPEAGGPVDADVGGIAADSLAPKRVGEHVFPLANHYVKQVVLVSEEEIRSAQRTLWNSLRVVAEPGRAAAFSAVLSGKYIASSGEHIGIVISGGKTVAVDF</sequence>
<comment type="cofactor">
    <cofactor evidence="1">
        <name>pyridoxal 5'-phosphate</name>
        <dbReference type="ChEBI" id="CHEBI:597326"/>
    </cofactor>
</comment>
<dbReference type="GO" id="GO:0006565">
    <property type="term" value="P:L-serine catabolic process"/>
    <property type="evidence" value="ECO:0007669"/>
    <property type="project" value="TreeGrafter"/>
</dbReference>
<keyword evidence="2" id="KW-0663">Pyridoxal phosphate</keyword>
<dbReference type="Proteomes" id="UP000540989">
    <property type="component" value="Unassembled WGS sequence"/>
</dbReference>
<dbReference type="InterPro" id="IPR036052">
    <property type="entry name" value="TrpB-like_PALP_sf"/>
</dbReference>
<evidence type="ECO:0000256" key="2">
    <source>
        <dbReference type="ARBA" id="ARBA00022898"/>
    </source>
</evidence>
<dbReference type="GO" id="GO:0003941">
    <property type="term" value="F:L-serine ammonia-lyase activity"/>
    <property type="evidence" value="ECO:0007669"/>
    <property type="project" value="TreeGrafter"/>
</dbReference>
<dbReference type="SUPFAM" id="SSF53686">
    <property type="entry name" value="Tryptophan synthase beta subunit-like PLP-dependent enzymes"/>
    <property type="match status" value="1"/>
</dbReference>
<keyword evidence="6" id="KW-1185">Reference proteome</keyword>
<dbReference type="PANTHER" id="PTHR48078:SF6">
    <property type="entry name" value="L-THREONINE DEHYDRATASE CATABOLIC TDCB"/>
    <property type="match status" value="1"/>
</dbReference>
<dbReference type="Pfam" id="PF00291">
    <property type="entry name" value="PALP"/>
    <property type="match status" value="1"/>
</dbReference>
<dbReference type="GO" id="GO:0009097">
    <property type="term" value="P:isoleucine biosynthetic process"/>
    <property type="evidence" value="ECO:0007669"/>
    <property type="project" value="TreeGrafter"/>
</dbReference>
<protein>
    <submittedName>
        <fullName evidence="5">Threonine dehydratase</fullName>
    </submittedName>
</protein>
<dbReference type="GO" id="GO:0006567">
    <property type="term" value="P:L-threonine catabolic process"/>
    <property type="evidence" value="ECO:0007669"/>
    <property type="project" value="TreeGrafter"/>
</dbReference>
<evidence type="ECO:0000256" key="1">
    <source>
        <dbReference type="ARBA" id="ARBA00001933"/>
    </source>
</evidence>
<dbReference type="PANTHER" id="PTHR48078">
    <property type="entry name" value="THREONINE DEHYDRATASE, MITOCHONDRIAL-RELATED"/>
    <property type="match status" value="1"/>
</dbReference>
<evidence type="ECO:0000259" key="4">
    <source>
        <dbReference type="Pfam" id="PF00291"/>
    </source>
</evidence>
<dbReference type="InterPro" id="IPR001926">
    <property type="entry name" value="TrpB-like_PALP"/>
</dbReference>
<dbReference type="Gene3D" id="3.40.50.1100">
    <property type="match status" value="1"/>
</dbReference>
<dbReference type="EMBL" id="JACHIP010000013">
    <property type="protein sequence ID" value="MBB5060403.1"/>
    <property type="molecule type" value="Genomic_DNA"/>
</dbReference>
<keyword evidence="3" id="KW-0456">Lyase</keyword>
<evidence type="ECO:0000313" key="6">
    <source>
        <dbReference type="Proteomes" id="UP000540989"/>
    </source>
</evidence>
<organism evidence="5 6">
    <name type="scientific">Granulicella aggregans</name>
    <dbReference type="NCBI Taxonomy" id="474949"/>
    <lineage>
        <taxon>Bacteria</taxon>
        <taxon>Pseudomonadati</taxon>
        <taxon>Acidobacteriota</taxon>
        <taxon>Terriglobia</taxon>
        <taxon>Terriglobales</taxon>
        <taxon>Acidobacteriaceae</taxon>
        <taxon>Granulicella</taxon>
    </lineage>
</organism>
<dbReference type="InterPro" id="IPR050147">
    <property type="entry name" value="Ser/Thr_Dehydratase"/>
</dbReference>
<dbReference type="AlphaFoldDB" id="A0A7W7ZIK4"/>
<evidence type="ECO:0000256" key="3">
    <source>
        <dbReference type="ARBA" id="ARBA00023239"/>
    </source>
</evidence>
<dbReference type="GO" id="GO:0004794">
    <property type="term" value="F:threonine deaminase activity"/>
    <property type="evidence" value="ECO:0007669"/>
    <property type="project" value="TreeGrafter"/>
</dbReference>
<reference evidence="5 6" key="1">
    <citation type="submission" date="2020-08" db="EMBL/GenBank/DDBJ databases">
        <title>Genomic Encyclopedia of Type Strains, Phase IV (KMG-V): Genome sequencing to study the core and pangenomes of soil and plant-associated prokaryotes.</title>
        <authorList>
            <person name="Whitman W."/>
        </authorList>
    </citation>
    <scope>NUCLEOTIDE SEQUENCE [LARGE SCALE GENOMIC DNA]</scope>
    <source>
        <strain evidence="5 6">M8UP14</strain>
    </source>
</reference>
<feature type="domain" description="Tryptophan synthase beta chain-like PALP" evidence="4">
    <location>
        <begin position="23"/>
        <end position="140"/>
    </location>
</feature>